<feature type="non-terminal residue" evidence="1">
    <location>
        <position position="399"/>
    </location>
</feature>
<sequence length="399" mass="44304">WATGPSFLCEGLNDDGLAQNRLVSRVRQEVADCSELGLEQSTTIAYSVADTLRLSIGNKLRDLQEEVMSTGRAKVDLLEEMKGLRSQLDILRIEYQVEVDRGDRLAEQLAVQAKKEEERKSISSSLRLALLRSDTVVLCESVEAVAIEHLLDLCRLSLRIELGQVEFLVEQCKKLRDLVTHHAEQKRLTQERLNEWMKEDELKTGGEPCTPIQLGLAFDRGHLVSARGGRQYGYGLVLSTVWAVIERLRKDLVESKARVLELEARSREATEVDSAAAEVVRGAGSDICRDEDSDTSSCEWQPRVKLTQELELGYSHSFNGGGLIGTVPSEQFSGEVAASHCGMATPLLEASSNPKARRLQQSTPFIEKCLNAPRAVDTLRHLGVQAVHTDTDECQLSHE</sequence>
<protein>
    <submittedName>
        <fullName evidence="1">Uncharacterized protein</fullName>
    </submittedName>
</protein>
<accession>A0A7J6SF22</accession>
<comment type="caution">
    <text evidence="1">The sequence shown here is derived from an EMBL/GenBank/DDBJ whole genome shotgun (WGS) entry which is preliminary data.</text>
</comment>
<dbReference type="EMBL" id="JABANM010015518">
    <property type="protein sequence ID" value="KAF4730936.1"/>
    <property type="molecule type" value="Genomic_DNA"/>
</dbReference>
<name>A0A7J6SF22_PEROL</name>
<dbReference type="AlphaFoldDB" id="A0A7J6SF22"/>
<dbReference type="Proteomes" id="UP000574390">
    <property type="component" value="Unassembled WGS sequence"/>
</dbReference>
<gene>
    <name evidence="1" type="ORF">FOZ62_029673</name>
</gene>
<evidence type="ECO:0000313" key="1">
    <source>
        <dbReference type="EMBL" id="KAF4730936.1"/>
    </source>
</evidence>
<feature type="non-terminal residue" evidence="1">
    <location>
        <position position="1"/>
    </location>
</feature>
<reference evidence="1 2" key="1">
    <citation type="submission" date="2020-04" db="EMBL/GenBank/DDBJ databases">
        <title>Perkinsus olseni comparative genomics.</title>
        <authorList>
            <person name="Bogema D.R."/>
        </authorList>
    </citation>
    <scope>NUCLEOTIDE SEQUENCE [LARGE SCALE GENOMIC DNA]</scope>
    <source>
        <strain evidence="1">ATCC PRA-205</strain>
    </source>
</reference>
<organism evidence="1 2">
    <name type="scientific">Perkinsus olseni</name>
    <name type="common">Perkinsus atlanticus</name>
    <dbReference type="NCBI Taxonomy" id="32597"/>
    <lineage>
        <taxon>Eukaryota</taxon>
        <taxon>Sar</taxon>
        <taxon>Alveolata</taxon>
        <taxon>Perkinsozoa</taxon>
        <taxon>Perkinsea</taxon>
        <taxon>Perkinsida</taxon>
        <taxon>Perkinsidae</taxon>
        <taxon>Perkinsus</taxon>
    </lineage>
</organism>
<evidence type="ECO:0000313" key="2">
    <source>
        <dbReference type="Proteomes" id="UP000574390"/>
    </source>
</evidence>
<proteinExistence type="predicted"/>